<proteinExistence type="predicted"/>
<gene>
    <name evidence="2" type="ORF">OS242_13915</name>
</gene>
<protein>
    <submittedName>
        <fullName evidence="2">GNAT family N-acetyltransferase</fullName>
    </submittedName>
</protein>
<dbReference type="SUPFAM" id="SSF55729">
    <property type="entry name" value="Acyl-CoA N-acyltransferases (Nat)"/>
    <property type="match status" value="2"/>
</dbReference>
<dbReference type="PROSITE" id="PS51186">
    <property type="entry name" value="GNAT"/>
    <property type="match status" value="1"/>
</dbReference>
<feature type="domain" description="N-acetyltransferase" evidence="1">
    <location>
        <begin position="175"/>
        <end position="341"/>
    </location>
</feature>
<dbReference type="Pfam" id="PF00583">
    <property type="entry name" value="Acetyltransf_1"/>
    <property type="match status" value="1"/>
</dbReference>
<dbReference type="InterPro" id="IPR016181">
    <property type="entry name" value="Acyl_CoA_acyltransferase"/>
</dbReference>
<evidence type="ECO:0000313" key="3">
    <source>
        <dbReference type="Proteomes" id="UP001208017"/>
    </source>
</evidence>
<name>A0ABT3X5B4_9BACL</name>
<dbReference type="InterPro" id="IPR000182">
    <property type="entry name" value="GNAT_dom"/>
</dbReference>
<dbReference type="Proteomes" id="UP001208017">
    <property type="component" value="Unassembled WGS sequence"/>
</dbReference>
<organism evidence="2 3">
    <name type="scientific">Tumebacillus lacus</name>
    <dbReference type="NCBI Taxonomy" id="2995335"/>
    <lineage>
        <taxon>Bacteria</taxon>
        <taxon>Bacillati</taxon>
        <taxon>Bacillota</taxon>
        <taxon>Bacilli</taxon>
        <taxon>Bacillales</taxon>
        <taxon>Alicyclobacillaceae</taxon>
        <taxon>Tumebacillus</taxon>
    </lineage>
</organism>
<evidence type="ECO:0000313" key="2">
    <source>
        <dbReference type="EMBL" id="MCX7571042.1"/>
    </source>
</evidence>
<dbReference type="Gene3D" id="3.40.630.30">
    <property type="match status" value="1"/>
</dbReference>
<accession>A0ABT3X5B4</accession>
<sequence length="341" mass="37680">MRWMRILPLQAEHLEEAAQLLAARHRAERTVRPELPAQFEEPEHAKKAVQHLVDSPQAVGLAAVRDGKLAGYLLGTLKTNDSRERHLWVDYAGLALAAGESAEVYRDLYAALAEIIVPQGYFKHYVLVPSGDAAVVDAWFRLGFGHEQVHAVMTLSDSDSPVTSPATDAPAVPDLTIRHAEKSDEAAIRDLAPTILQHQVRTPVFSATLPGETSQLQDGYAGLLDEADVTFWLAFQNDKPVGYQVFWPEEPSDHNLLTPARCISLGVGGTVPSARGLGIGQTVVRHGLHHAREQGWQVCSSDWRMTNLLSSRFWPKQGFQPVACRLFRQIDPRIVWADGRG</sequence>
<dbReference type="CDD" id="cd04301">
    <property type="entry name" value="NAT_SF"/>
    <property type="match status" value="1"/>
</dbReference>
<evidence type="ECO:0000259" key="1">
    <source>
        <dbReference type="PROSITE" id="PS51186"/>
    </source>
</evidence>
<reference evidence="2 3" key="1">
    <citation type="submission" date="2022-11" db="EMBL/GenBank/DDBJ databases">
        <title>Study of microbial diversity in lake waters.</title>
        <authorList>
            <person name="Zhang J."/>
        </authorList>
    </citation>
    <scope>NUCLEOTIDE SEQUENCE [LARGE SCALE GENOMIC DNA]</scope>
    <source>
        <strain evidence="2 3">DT12</strain>
    </source>
</reference>
<dbReference type="EMBL" id="JAPMLT010000008">
    <property type="protein sequence ID" value="MCX7571042.1"/>
    <property type="molecule type" value="Genomic_DNA"/>
</dbReference>
<comment type="caution">
    <text evidence="2">The sequence shown here is derived from an EMBL/GenBank/DDBJ whole genome shotgun (WGS) entry which is preliminary data.</text>
</comment>
<keyword evidence="3" id="KW-1185">Reference proteome</keyword>